<dbReference type="AlphaFoldDB" id="A0A8S1A794"/>
<evidence type="ECO:0000313" key="2">
    <source>
        <dbReference type="EMBL" id="CAB3240460.1"/>
    </source>
</evidence>
<dbReference type="OrthoDB" id="7468414at2759"/>
<evidence type="ECO:0000313" key="3">
    <source>
        <dbReference type="Proteomes" id="UP000494106"/>
    </source>
</evidence>
<dbReference type="Proteomes" id="UP000494106">
    <property type="component" value="Unassembled WGS sequence"/>
</dbReference>
<organism evidence="2 3">
    <name type="scientific">Arctia plantaginis</name>
    <name type="common">Wood tiger moth</name>
    <name type="synonym">Phalaena plantaginis</name>
    <dbReference type="NCBI Taxonomy" id="874455"/>
    <lineage>
        <taxon>Eukaryota</taxon>
        <taxon>Metazoa</taxon>
        <taxon>Ecdysozoa</taxon>
        <taxon>Arthropoda</taxon>
        <taxon>Hexapoda</taxon>
        <taxon>Insecta</taxon>
        <taxon>Pterygota</taxon>
        <taxon>Neoptera</taxon>
        <taxon>Endopterygota</taxon>
        <taxon>Lepidoptera</taxon>
        <taxon>Glossata</taxon>
        <taxon>Ditrysia</taxon>
        <taxon>Noctuoidea</taxon>
        <taxon>Erebidae</taxon>
        <taxon>Arctiinae</taxon>
        <taxon>Arctia</taxon>
    </lineage>
</organism>
<protein>
    <submittedName>
        <fullName evidence="2">Uncharacterized protein</fullName>
    </submittedName>
</protein>
<reference evidence="2 3" key="1">
    <citation type="submission" date="2020-04" db="EMBL/GenBank/DDBJ databases">
        <authorList>
            <person name="Wallbank WR R."/>
            <person name="Pardo Diaz C."/>
            <person name="Kozak K."/>
            <person name="Martin S."/>
            <person name="Jiggins C."/>
            <person name="Moest M."/>
            <person name="Warren A I."/>
            <person name="Byers J.R.P. K."/>
            <person name="Montejo-Kovacevich G."/>
            <person name="Yen C E."/>
        </authorList>
    </citation>
    <scope>NUCLEOTIDE SEQUENCE [LARGE SCALE GENOMIC DNA]</scope>
</reference>
<name>A0A8S1A794_ARCPL</name>
<keyword evidence="1" id="KW-0812">Transmembrane</keyword>
<proteinExistence type="predicted"/>
<comment type="caution">
    <text evidence="2">The sequence shown here is derived from an EMBL/GenBank/DDBJ whole genome shotgun (WGS) entry which is preliminary data.</text>
</comment>
<evidence type="ECO:0000256" key="1">
    <source>
        <dbReference type="SAM" id="Phobius"/>
    </source>
</evidence>
<accession>A0A8S1A794</accession>
<keyword evidence="1" id="KW-0472">Membrane</keyword>
<dbReference type="EMBL" id="CADEBC010000505">
    <property type="protein sequence ID" value="CAB3240460.1"/>
    <property type="molecule type" value="Genomic_DNA"/>
</dbReference>
<gene>
    <name evidence="2" type="ORF">APLA_LOCUS8281</name>
</gene>
<sequence>MKPSQSLLKLMVKILILMILFVCMFIISAFLYSTRYWPDVYNYINANITIKRIPTISELNIQIVEVGYDYTTEVYSTTDADYFELSTTDDFDVDDFMTANFEVKTKVKRNVMLEEIKDYKELPNRPIFVDYIFLEEPFEIDDKNNTKEEEDVLRTMITKKVIDNETKTVTKDDTEENMTTTDKYHIKELNNNISERLIESKYDKNEVNLEESNIEDLIKPSTTKEGYLIGDKFDHGVKSQSTVEPLEITTDRNENNSDGGLEINLLTDLVDMSKMSTRSPEDVEMFTGMLKAGHPDTQCATSHLVIPIKCARERAVLTFNKKVDFTSK</sequence>
<keyword evidence="1" id="KW-1133">Transmembrane helix</keyword>
<keyword evidence="3" id="KW-1185">Reference proteome</keyword>
<feature type="transmembrane region" description="Helical" evidence="1">
    <location>
        <begin position="12"/>
        <end position="32"/>
    </location>
</feature>